<name>A0ABQ5KYL2_9EUKA</name>
<feature type="coiled-coil region" evidence="1">
    <location>
        <begin position="530"/>
        <end position="564"/>
    </location>
</feature>
<comment type="caution">
    <text evidence="3">The sequence shown here is derived from an EMBL/GenBank/DDBJ whole genome shotgun (WGS) entry which is preliminary data.</text>
</comment>
<organism evidence="3 4">
    <name type="scientific">Aduncisulcus paluster</name>
    <dbReference type="NCBI Taxonomy" id="2918883"/>
    <lineage>
        <taxon>Eukaryota</taxon>
        <taxon>Metamonada</taxon>
        <taxon>Carpediemonas-like organisms</taxon>
        <taxon>Aduncisulcus</taxon>
    </lineage>
</organism>
<reference evidence="3" key="1">
    <citation type="submission" date="2022-03" db="EMBL/GenBank/DDBJ databases">
        <title>Draft genome sequence of Aduncisulcus paluster, a free-living microaerophilic Fornicata.</title>
        <authorList>
            <person name="Yuyama I."/>
            <person name="Kume K."/>
            <person name="Tamura T."/>
            <person name="Inagaki Y."/>
            <person name="Hashimoto T."/>
        </authorList>
    </citation>
    <scope>NUCLEOTIDE SEQUENCE</scope>
    <source>
        <strain evidence="3">NY0171</strain>
    </source>
</reference>
<protein>
    <submittedName>
        <fullName evidence="3">Uncharacterized protein</fullName>
    </submittedName>
</protein>
<evidence type="ECO:0000313" key="3">
    <source>
        <dbReference type="EMBL" id="GKT37146.1"/>
    </source>
</evidence>
<feature type="coiled-coil region" evidence="1">
    <location>
        <begin position="371"/>
        <end position="405"/>
    </location>
</feature>
<feature type="coiled-coil region" evidence="1">
    <location>
        <begin position="222"/>
        <end position="286"/>
    </location>
</feature>
<evidence type="ECO:0000256" key="2">
    <source>
        <dbReference type="SAM" id="MobiDB-lite"/>
    </source>
</evidence>
<evidence type="ECO:0000313" key="4">
    <source>
        <dbReference type="Proteomes" id="UP001057375"/>
    </source>
</evidence>
<proteinExistence type="predicted"/>
<keyword evidence="1" id="KW-0175">Coiled coil</keyword>
<evidence type="ECO:0000256" key="1">
    <source>
        <dbReference type="SAM" id="Coils"/>
    </source>
</evidence>
<feature type="compositionally biased region" description="Acidic residues" evidence="2">
    <location>
        <begin position="161"/>
        <end position="176"/>
    </location>
</feature>
<dbReference type="EMBL" id="BQXS01011399">
    <property type="protein sequence ID" value="GKT37146.1"/>
    <property type="molecule type" value="Genomic_DNA"/>
</dbReference>
<feature type="region of interest" description="Disordered" evidence="2">
    <location>
        <begin position="152"/>
        <end position="180"/>
    </location>
</feature>
<gene>
    <name evidence="3" type="ORF">ADUPG1_009991</name>
</gene>
<dbReference type="Proteomes" id="UP001057375">
    <property type="component" value="Unassembled WGS sequence"/>
</dbReference>
<feature type="region of interest" description="Disordered" evidence="2">
    <location>
        <begin position="500"/>
        <end position="522"/>
    </location>
</feature>
<accession>A0ABQ5KYL2</accession>
<sequence length="612" mass="71492">MDLTTSDPSTESLRIITTVLDWNYETSLASALKKGDQGNNLMPETMRKILAFLLEQFDPTISDIELKSVNRSKKLFFIHFTSESPPLKLETYLSVLHCPKQIIDLQKYLKDFVQLPRSYKYLSVLKFFGWIVENILFDPFDDDWLPLYNESRDKEEKEGERGEEEEEEEKEGEEGKDESLITEPEHLLINRCLLESYHAFNVKGETGEDELDPIPKLFEEKLLRSHRKKAALEAELADLKKELESRSRGSQLDVKRSELEKLEKSLDQLETERKEIIHKKTEATNSLEDDRKVYSNLLQTIDERKKYQDSLKAQIIHKKTEATNSLEDDRKVYSNLLQTIDERKKYQDSLKARRDSQPLQPLDIRAFKARNASLESLIAKKEASISEIEEKLSKYYEEIKHHKMKEIKEQLSSFNFQADECNEDIPTIGIEVKDDQEDMTLTESSIQLRCSDSLSPLGNIELLLSRLKTFASICGESLSEKKQTLQSLKIQQHELEKKIFESHSPSESSDEESPRSLKKSYTSHEEMSSIVVLKKNYNKLKRENDALEKELDEIRHKHEEDKKSSMREAELYSVEVDRKIELFKNSKELITKRVHEYSSSLREYYSRMIGHP</sequence>
<keyword evidence="4" id="KW-1185">Reference proteome</keyword>